<proteinExistence type="predicted"/>
<sequence length="119" mass="13192">MSKFSSYSLKEIQEEYEKYLEELANKTESTESKSMTLITTTTNGIGGTVDFGSGDQSLPLSTSPPATSAVAVRSISANKQTRLMDYSHHSFQRSFAHPRNHPIIIEHFPSNTEQPPVTI</sequence>
<protein>
    <submittedName>
        <fullName evidence="1">Oidioi.mRNA.OKI2018_I69.chr1.g1047.t1.cds</fullName>
    </submittedName>
</protein>
<gene>
    <name evidence="1" type="ORF">OKIOD_LOCUS9812</name>
</gene>
<keyword evidence="2" id="KW-1185">Reference proteome</keyword>
<dbReference type="EMBL" id="OU015566">
    <property type="protein sequence ID" value="CAG5104013.1"/>
    <property type="molecule type" value="Genomic_DNA"/>
</dbReference>
<evidence type="ECO:0000313" key="2">
    <source>
        <dbReference type="Proteomes" id="UP001158576"/>
    </source>
</evidence>
<evidence type="ECO:0000313" key="1">
    <source>
        <dbReference type="EMBL" id="CAG5104013.1"/>
    </source>
</evidence>
<dbReference type="Proteomes" id="UP001158576">
    <property type="component" value="Chromosome 1"/>
</dbReference>
<organism evidence="1 2">
    <name type="scientific">Oikopleura dioica</name>
    <name type="common">Tunicate</name>
    <dbReference type="NCBI Taxonomy" id="34765"/>
    <lineage>
        <taxon>Eukaryota</taxon>
        <taxon>Metazoa</taxon>
        <taxon>Chordata</taxon>
        <taxon>Tunicata</taxon>
        <taxon>Appendicularia</taxon>
        <taxon>Copelata</taxon>
        <taxon>Oikopleuridae</taxon>
        <taxon>Oikopleura</taxon>
    </lineage>
</organism>
<name>A0ABN7SLQ7_OIKDI</name>
<accession>A0ABN7SLQ7</accession>
<reference evidence="1 2" key="1">
    <citation type="submission" date="2021-04" db="EMBL/GenBank/DDBJ databases">
        <authorList>
            <person name="Bliznina A."/>
        </authorList>
    </citation>
    <scope>NUCLEOTIDE SEQUENCE [LARGE SCALE GENOMIC DNA]</scope>
</reference>